<evidence type="ECO:0000313" key="2">
    <source>
        <dbReference type="Proteomes" id="UP000217790"/>
    </source>
</evidence>
<dbReference type="InParanoid" id="A0A2H3D5W5"/>
<accession>A0A2H3D5W5</accession>
<gene>
    <name evidence="1" type="ORF">ARMGADRAFT_480664</name>
</gene>
<name>A0A2H3D5W5_ARMGA</name>
<dbReference type="Proteomes" id="UP000217790">
    <property type="component" value="Unassembled WGS sequence"/>
</dbReference>
<keyword evidence="2" id="KW-1185">Reference proteome</keyword>
<dbReference type="AlphaFoldDB" id="A0A2H3D5W5"/>
<reference evidence="2" key="1">
    <citation type="journal article" date="2017" name="Nat. Ecol. Evol.">
        <title>Genome expansion and lineage-specific genetic innovations in the forest pathogenic fungi Armillaria.</title>
        <authorList>
            <person name="Sipos G."/>
            <person name="Prasanna A.N."/>
            <person name="Walter M.C."/>
            <person name="O'Connor E."/>
            <person name="Balint B."/>
            <person name="Krizsan K."/>
            <person name="Kiss B."/>
            <person name="Hess J."/>
            <person name="Varga T."/>
            <person name="Slot J."/>
            <person name="Riley R."/>
            <person name="Boka B."/>
            <person name="Rigling D."/>
            <person name="Barry K."/>
            <person name="Lee J."/>
            <person name="Mihaltcheva S."/>
            <person name="LaButti K."/>
            <person name="Lipzen A."/>
            <person name="Waldron R."/>
            <person name="Moloney N.M."/>
            <person name="Sperisen C."/>
            <person name="Kredics L."/>
            <person name="Vagvoelgyi C."/>
            <person name="Patrignani A."/>
            <person name="Fitzpatrick D."/>
            <person name="Nagy I."/>
            <person name="Doyle S."/>
            <person name="Anderson J.B."/>
            <person name="Grigoriev I.V."/>
            <person name="Gueldener U."/>
            <person name="Muensterkoetter M."/>
            <person name="Nagy L.G."/>
        </authorList>
    </citation>
    <scope>NUCLEOTIDE SEQUENCE [LARGE SCALE GENOMIC DNA]</scope>
    <source>
        <strain evidence="2">Ar21-2</strain>
    </source>
</reference>
<proteinExistence type="predicted"/>
<dbReference type="EMBL" id="KZ293682">
    <property type="protein sequence ID" value="PBK86812.1"/>
    <property type="molecule type" value="Genomic_DNA"/>
</dbReference>
<sequence>MGLDNWGSLLGAYKKSFVPKFSISRLPFDPVHASLSLALSSTLLLCGTRSHQDSVLMLGERDAEIQACVEGWFAICRKDRNGNTRRFRERVSIRTSKSLVFFPPGDCACLKETLKERTVVLRAYVIYSQQGGLNSAPTK</sequence>
<organism evidence="1 2">
    <name type="scientific">Armillaria gallica</name>
    <name type="common">Bulbous honey fungus</name>
    <name type="synonym">Armillaria bulbosa</name>
    <dbReference type="NCBI Taxonomy" id="47427"/>
    <lineage>
        <taxon>Eukaryota</taxon>
        <taxon>Fungi</taxon>
        <taxon>Dikarya</taxon>
        <taxon>Basidiomycota</taxon>
        <taxon>Agaricomycotina</taxon>
        <taxon>Agaricomycetes</taxon>
        <taxon>Agaricomycetidae</taxon>
        <taxon>Agaricales</taxon>
        <taxon>Marasmiineae</taxon>
        <taxon>Physalacriaceae</taxon>
        <taxon>Armillaria</taxon>
    </lineage>
</organism>
<evidence type="ECO:0000313" key="1">
    <source>
        <dbReference type="EMBL" id="PBK86812.1"/>
    </source>
</evidence>
<protein>
    <submittedName>
        <fullName evidence="1">Uncharacterized protein</fullName>
    </submittedName>
</protein>